<evidence type="ECO:0000313" key="1">
    <source>
        <dbReference type="EMBL" id="PJG82962.1"/>
    </source>
</evidence>
<sequence>MLSLAQKAKSVLQIGVHNTAEYREFVWFDGQNTPNFLSIRSDATVNPLMQIQQRLDLSRGKTELKFVSSISPHHIWTKSLVLPQQLSAQECERQCRFILQNELPAPLEQVWFDYSSEPLAQGVQLNIFAIMKHIAQAHIQSFQPLKITILDSAAHAVLRAFRYLLDAPDDAVFLYQDETFCLAVQEKHRQIRVLQQTEPNSTALFARFCQHYDETPPQVYVYAKDSAQSAVDKTWKIIETDLPFIALGNALWQQDLLQRA</sequence>
<dbReference type="AlphaFoldDB" id="A0A2M8RVQ3"/>
<dbReference type="Proteomes" id="UP000230282">
    <property type="component" value="Unassembled WGS sequence"/>
</dbReference>
<dbReference type="Gene3D" id="3.30.1490.300">
    <property type="match status" value="1"/>
</dbReference>
<name>A0A2M8RVQ3_9PAST</name>
<dbReference type="RefSeq" id="WP_100296653.1">
    <property type="nucleotide sequence ID" value="NZ_PHGZ01000013.1"/>
</dbReference>
<keyword evidence="2" id="KW-1185">Reference proteome</keyword>
<accession>A0A2M8RVQ3</accession>
<comment type="caution">
    <text evidence="1">The sequence shown here is derived from an EMBL/GenBank/DDBJ whole genome shotgun (WGS) entry which is preliminary data.</text>
</comment>
<dbReference type="Gene3D" id="3.30.420.40">
    <property type="match status" value="1"/>
</dbReference>
<evidence type="ECO:0000313" key="2">
    <source>
        <dbReference type="Proteomes" id="UP000230282"/>
    </source>
</evidence>
<dbReference type="OrthoDB" id="5686413at2"/>
<dbReference type="EMBL" id="PHGZ01000013">
    <property type="protein sequence ID" value="PJG82962.1"/>
    <property type="molecule type" value="Genomic_DNA"/>
</dbReference>
<protein>
    <submittedName>
        <fullName evidence="1">Competence protein ComA</fullName>
    </submittedName>
</protein>
<organism evidence="1 2">
    <name type="scientific">Caviibacterium pharyngocola</name>
    <dbReference type="NCBI Taxonomy" id="28159"/>
    <lineage>
        <taxon>Bacteria</taxon>
        <taxon>Pseudomonadati</taxon>
        <taxon>Pseudomonadota</taxon>
        <taxon>Gammaproteobacteria</taxon>
        <taxon>Pasteurellales</taxon>
        <taxon>Pasteurellaceae</taxon>
        <taxon>Caviibacterium</taxon>
    </lineage>
</organism>
<proteinExistence type="predicted"/>
<gene>
    <name evidence="1" type="ORF">CVP04_06260</name>
</gene>
<reference evidence="1 2" key="1">
    <citation type="submission" date="2017-11" db="EMBL/GenBank/DDBJ databases">
        <title>Reclassification of Bisgaard taxon 5 as Caviibacterium pharyngocola gen. nov., sp. nov.</title>
        <authorList>
            <person name="Christensen H."/>
        </authorList>
    </citation>
    <scope>NUCLEOTIDE SEQUENCE [LARGE SCALE GENOMIC DNA]</scope>
    <source>
        <strain evidence="1 2">7_3</strain>
    </source>
</reference>